<evidence type="ECO:0000313" key="3">
    <source>
        <dbReference type="Proteomes" id="UP000187203"/>
    </source>
</evidence>
<name>A0A1R3K5R9_9ROSI</name>
<comment type="caution">
    <text evidence="2">The sequence shown here is derived from an EMBL/GenBank/DDBJ whole genome shotgun (WGS) entry which is preliminary data.</text>
</comment>
<feature type="compositionally biased region" description="Pro residues" evidence="1">
    <location>
        <begin position="61"/>
        <end position="70"/>
    </location>
</feature>
<dbReference type="OrthoDB" id="1741718at2759"/>
<dbReference type="STRING" id="93759.A0A1R3K5R9"/>
<protein>
    <submittedName>
        <fullName evidence="2">Uncharacterized protein</fullName>
    </submittedName>
</protein>
<sequence length="206" mass="23241">MQARSLSLSQKSLGVKQHDNFITRINLSLEDFYHGGASVAVPFNWESQPGTPKVKRREIPTLPPLTPPPSYFYATPKRTVKNQYSKPKLLDTILPRRRSRRKTREQVSPASSKSSSSSSSSSTSSSRSSSPWPRSSYSVPSSPNVYGRNELGRLFSNSRAHEEEEHEHEHDDEYESSVSTPCFGRGTSVRSRSIYSSMLKVFLRDQ</sequence>
<reference evidence="3" key="1">
    <citation type="submission" date="2013-09" db="EMBL/GenBank/DDBJ databases">
        <title>Corchorus olitorius genome sequencing.</title>
        <authorList>
            <person name="Alam M."/>
            <person name="Haque M.S."/>
            <person name="Islam M.S."/>
            <person name="Emdad E.M."/>
            <person name="Islam M.M."/>
            <person name="Ahmed B."/>
            <person name="Halim A."/>
            <person name="Hossen Q.M.M."/>
            <person name="Hossain M.Z."/>
            <person name="Ahmed R."/>
            <person name="Khan M.M."/>
            <person name="Islam R."/>
            <person name="Rashid M.M."/>
            <person name="Khan S.A."/>
            <person name="Rahman M.S."/>
            <person name="Alam M."/>
            <person name="Yahiya A.S."/>
            <person name="Khan M.S."/>
            <person name="Azam M.S."/>
            <person name="Haque T."/>
            <person name="Lashkar M.Z.H."/>
            <person name="Akhand A.I."/>
            <person name="Morshed G."/>
            <person name="Roy S."/>
            <person name="Uddin K.S."/>
            <person name="Rabeya T."/>
            <person name="Hossain A.S."/>
            <person name="Chowdhury A."/>
            <person name="Snigdha A.R."/>
            <person name="Mortoza M.S."/>
            <person name="Matin S.A."/>
            <person name="Hoque S.M.E."/>
            <person name="Islam M.K."/>
            <person name="Roy D.K."/>
            <person name="Haider R."/>
            <person name="Moosa M.M."/>
            <person name="Elias S.M."/>
            <person name="Hasan A.M."/>
            <person name="Jahan S."/>
            <person name="Shafiuddin M."/>
            <person name="Mahmood N."/>
            <person name="Shommy N.S."/>
        </authorList>
    </citation>
    <scope>NUCLEOTIDE SEQUENCE [LARGE SCALE GENOMIC DNA]</scope>
    <source>
        <strain evidence="3">cv. O-4</strain>
    </source>
</reference>
<dbReference type="AlphaFoldDB" id="A0A1R3K5R9"/>
<dbReference type="EMBL" id="AWUE01014649">
    <property type="protein sequence ID" value="OMP02328.1"/>
    <property type="molecule type" value="Genomic_DNA"/>
</dbReference>
<feature type="region of interest" description="Disordered" evidence="1">
    <location>
        <begin position="44"/>
        <end position="189"/>
    </location>
</feature>
<feature type="compositionally biased region" description="Low complexity" evidence="1">
    <location>
        <begin position="108"/>
        <end position="143"/>
    </location>
</feature>
<dbReference type="Proteomes" id="UP000187203">
    <property type="component" value="Unassembled WGS sequence"/>
</dbReference>
<organism evidence="2 3">
    <name type="scientific">Corchorus olitorius</name>
    <dbReference type="NCBI Taxonomy" id="93759"/>
    <lineage>
        <taxon>Eukaryota</taxon>
        <taxon>Viridiplantae</taxon>
        <taxon>Streptophyta</taxon>
        <taxon>Embryophyta</taxon>
        <taxon>Tracheophyta</taxon>
        <taxon>Spermatophyta</taxon>
        <taxon>Magnoliopsida</taxon>
        <taxon>eudicotyledons</taxon>
        <taxon>Gunneridae</taxon>
        <taxon>Pentapetalae</taxon>
        <taxon>rosids</taxon>
        <taxon>malvids</taxon>
        <taxon>Malvales</taxon>
        <taxon>Malvaceae</taxon>
        <taxon>Grewioideae</taxon>
        <taxon>Apeibeae</taxon>
        <taxon>Corchorus</taxon>
    </lineage>
</organism>
<proteinExistence type="predicted"/>
<evidence type="ECO:0000256" key="1">
    <source>
        <dbReference type="SAM" id="MobiDB-lite"/>
    </source>
</evidence>
<feature type="compositionally biased region" description="Basic and acidic residues" evidence="1">
    <location>
        <begin position="159"/>
        <end position="171"/>
    </location>
</feature>
<evidence type="ECO:0000313" key="2">
    <source>
        <dbReference type="EMBL" id="OMP02328.1"/>
    </source>
</evidence>
<accession>A0A1R3K5R9</accession>
<keyword evidence="3" id="KW-1185">Reference proteome</keyword>
<dbReference type="PANTHER" id="PTHR33257">
    <property type="entry name" value="OS05G0165500 PROTEIN"/>
    <property type="match status" value="1"/>
</dbReference>
<gene>
    <name evidence="2" type="ORF">COLO4_11188</name>
</gene>
<dbReference type="PANTHER" id="PTHR33257:SF46">
    <property type="entry name" value="OVATE FAMILY PROTEIN"/>
    <property type="match status" value="1"/>
</dbReference>